<sequence>MADRKISLNHLSKKVGITTINLSKLKNERVSAVRFSMLDTICKALDCQPANLLAYQKIIKQKLLTIKSEC</sequence>
<organism evidence="2 3">
    <name type="scientific">Pseudolactococcus piscium</name>
    <dbReference type="NCBI Taxonomy" id="1364"/>
    <lineage>
        <taxon>Bacteria</taxon>
        <taxon>Bacillati</taxon>
        <taxon>Bacillota</taxon>
        <taxon>Bacilli</taxon>
        <taxon>Lactobacillales</taxon>
        <taxon>Streptococcaceae</taxon>
        <taxon>Pseudolactococcus</taxon>
    </lineage>
</organism>
<dbReference type="PANTHER" id="PTHR37301:SF1">
    <property type="entry name" value="DNA-BINDING PROTEIN"/>
    <property type="match status" value="1"/>
</dbReference>
<dbReference type="Gene3D" id="1.10.260.40">
    <property type="entry name" value="lambda repressor-like DNA-binding domains"/>
    <property type="match status" value="1"/>
</dbReference>
<dbReference type="SUPFAM" id="SSF47413">
    <property type="entry name" value="lambda repressor-like DNA-binding domains"/>
    <property type="match status" value="1"/>
</dbReference>
<dbReference type="GO" id="GO:0003677">
    <property type="term" value="F:DNA binding"/>
    <property type="evidence" value="ECO:0007669"/>
    <property type="project" value="InterPro"/>
</dbReference>
<dbReference type="PROSITE" id="PS50943">
    <property type="entry name" value="HTH_CROC1"/>
    <property type="match status" value="1"/>
</dbReference>
<keyword evidence="3" id="KW-1185">Reference proteome</keyword>
<evidence type="ECO:0000259" key="1">
    <source>
        <dbReference type="PROSITE" id="PS50943"/>
    </source>
</evidence>
<protein>
    <recommendedName>
        <fullName evidence="1">HTH cro/C1-type domain-containing protein</fullName>
    </recommendedName>
</protein>
<accession>A0A2A5S625</accession>
<dbReference type="Pfam" id="PF13443">
    <property type="entry name" value="HTH_26"/>
    <property type="match status" value="1"/>
</dbReference>
<feature type="domain" description="HTH cro/C1-type" evidence="1">
    <location>
        <begin position="4"/>
        <end position="52"/>
    </location>
</feature>
<gene>
    <name evidence="2" type="ORF">RU86_GL000139</name>
</gene>
<reference evidence="2 3" key="1">
    <citation type="submission" date="2014-12" db="EMBL/GenBank/DDBJ databases">
        <title>Draft genome sequences of 10 type strains of Lactococcus.</title>
        <authorList>
            <person name="Sun Z."/>
            <person name="Zhong Z."/>
            <person name="Liu W."/>
            <person name="Zhang W."/>
            <person name="Zhang H."/>
        </authorList>
    </citation>
    <scope>NUCLEOTIDE SEQUENCE [LARGE SCALE GENOMIC DNA]</scope>
    <source>
        <strain evidence="2 3">DSM 6634</strain>
    </source>
</reference>
<comment type="caution">
    <text evidence="2">The sequence shown here is derived from an EMBL/GenBank/DDBJ whole genome shotgun (WGS) entry which is preliminary data.</text>
</comment>
<dbReference type="InterPro" id="IPR010982">
    <property type="entry name" value="Lambda_DNA-bd_dom_sf"/>
</dbReference>
<dbReference type="AlphaFoldDB" id="A0A2A5S625"/>
<proteinExistence type="predicted"/>
<name>A0A2A5S625_9LACT</name>
<dbReference type="EMBL" id="JXJW01000001">
    <property type="protein sequence ID" value="PCS08903.1"/>
    <property type="molecule type" value="Genomic_DNA"/>
</dbReference>
<evidence type="ECO:0000313" key="2">
    <source>
        <dbReference type="EMBL" id="PCS08903.1"/>
    </source>
</evidence>
<dbReference type="InterPro" id="IPR001387">
    <property type="entry name" value="Cro/C1-type_HTH"/>
</dbReference>
<evidence type="ECO:0000313" key="3">
    <source>
        <dbReference type="Proteomes" id="UP000218282"/>
    </source>
</evidence>
<dbReference type="Proteomes" id="UP000218282">
    <property type="component" value="Unassembled WGS sequence"/>
</dbReference>
<dbReference type="PANTHER" id="PTHR37301">
    <property type="entry name" value="DNA-BINDING PROTEIN-RELATED"/>
    <property type="match status" value="1"/>
</dbReference>